<dbReference type="PANTHER" id="PTHR36924">
    <property type="entry name" value="ANTITOXIN HIGA-1"/>
    <property type="match status" value="1"/>
</dbReference>
<dbReference type="Gene3D" id="1.10.260.40">
    <property type="entry name" value="lambda repressor-like DNA-binding domains"/>
    <property type="match status" value="1"/>
</dbReference>
<dbReference type="InterPro" id="IPR013430">
    <property type="entry name" value="Toxin_antidote_HigA"/>
</dbReference>
<dbReference type="Proteomes" id="UP001223720">
    <property type="component" value="Chromosome"/>
</dbReference>
<dbReference type="PROSITE" id="PS50943">
    <property type="entry name" value="HTH_CROC1"/>
    <property type="match status" value="1"/>
</dbReference>
<dbReference type="RefSeq" id="WP_003600322.1">
    <property type="nucleotide sequence ID" value="NZ_BJVP01000040.1"/>
</dbReference>
<evidence type="ECO:0000313" key="4">
    <source>
        <dbReference type="Proteomes" id="UP001223720"/>
    </source>
</evidence>
<dbReference type="Pfam" id="PF01381">
    <property type="entry name" value="HTH_3"/>
    <property type="match status" value="1"/>
</dbReference>
<evidence type="ECO:0000256" key="1">
    <source>
        <dbReference type="ARBA" id="ARBA00023125"/>
    </source>
</evidence>
<dbReference type="InterPro" id="IPR001387">
    <property type="entry name" value="Cro/C1-type_HTH"/>
</dbReference>
<dbReference type="NCBIfam" id="TIGR02607">
    <property type="entry name" value="antidote_HigA"/>
    <property type="match status" value="1"/>
</dbReference>
<dbReference type="AlphaFoldDB" id="A0AAX3WHU0"/>
<dbReference type="SMART" id="SM00530">
    <property type="entry name" value="HTH_XRE"/>
    <property type="match status" value="1"/>
</dbReference>
<evidence type="ECO:0000313" key="3">
    <source>
        <dbReference type="EMBL" id="WHQ71085.1"/>
    </source>
</evidence>
<dbReference type="PANTHER" id="PTHR36924:SF1">
    <property type="entry name" value="ANTITOXIN HIGA-1"/>
    <property type="match status" value="1"/>
</dbReference>
<dbReference type="InterPro" id="IPR010982">
    <property type="entry name" value="Lambda_DNA-bd_dom_sf"/>
</dbReference>
<reference evidence="3" key="1">
    <citation type="journal article" date="2022" name="Biotechnol. Bioprocess Eng.">
        <title>Pan-genome Analysis Reveals Comparative Genomic Features of Central Metabolic Pathways in Methylorubrum extorquens.</title>
        <authorList>
            <person name="Lee G.M."/>
            <person name="Scott-Nevros Z.K."/>
            <person name="Lee S.-M."/>
            <person name="Kim D."/>
        </authorList>
    </citation>
    <scope>NUCLEOTIDE SEQUENCE</scope>
    <source>
        <strain evidence="3">ATCC 55366</strain>
    </source>
</reference>
<dbReference type="CDD" id="cd00093">
    <property type="entry name" value="HTH_XRE"/>
    <property type="match status" value="1"/>
</dbReference>
<accession>A0AAX3WHU0</accession>
<name>A0AAX3WHU0_METEX</name>
<protein>
    <submittedName>
        <fullName evidence="3">HigA family addiction module antidote protein</fullName>
    </submittedName>
</protein>
<gene>
    <name evidence="3" type="ORF">KEC54_05715</name>
</gene>
<organism evidence="3 4">
    <name type="scientific">Methylorubrum extorquens</name>
    <name type="common">Methylobacterium dichloromethanicum</name>
    <name type="synonym">Methylobacterium extorquens</name>
    <dbReference type="NCBI Taxonomy" id="408"/>
    <lineage>
        <taxon>Bacteria</taxon>
        <taxon>Pseudomonadati</taxon>
        <taxon>Pseudomonadota</taxon>
        <taxon>Alphaproteobacteria</taxon>
        <taxon>Hyphomicrobiales</taxon>
        <taxon>Methylobacteriaceae</taxon>
        <taxon>Methylorubrum</taxon>
    </lineage>
</organism>
<dbReference type="SUPFAM" id="SSF47413">
    <property type="entry name" value="lambda repressor-like DNA-binding domains"/>
    <property type="match status" value="1"/>
</dbReference>
<evidence type="ECO:0000259" key="2">
    <source>
        <dbReference type="PROSITE" id="PS50943"/>
    </source>
</evidence>
<proteinExistence type="predicted"/>
<sequence length="119" mass="13060">MPDTLNLDALRATFDPTECADVSPPVHPGEILREEFMAPLGLSAGQVAKALGLPRSRIERIVKEEIGISTDTALRLARLFRTSPDLWTNLQARFERETLLAEIGAELDRIEPVAVPEAA</sequence>
<feature type="domain" description="HTH cro/C1-type" evidence="2">
    <location>
        <begin position="40"/>
        <end position="87"/>
    </location>
</feature>
<dbReference type="GO" id="GO:0003677">
    <property type="term" value="F:DNA binding"/>
    <property type="evidence" value="ECO:0007669"/>
    <property type="project" value="UniProtKB-KW"/>
</dbReference>
<dbReference type="EMBL" id="CP073633">
    <property type="protein sequence ID" value="WHQ71085.1"/>
    <property type="molecule type" value="Genomic_DNA"/>
</dbReference>
<keyword evidence="1" id="KW-0238">DNA-binding</keyword>